<protein>
    <recommendedName>
        <fullName evidence="8">Ribonuclease VapC</fullName>
        <shortName evidence="8">RNase VapC</shortName>
        <ecNumber evidence="8">3.1.-.-</ecNumber>
    </recommendedName>
    <alternativeName>
        <fullName evidence="8">Toxin VapC</fullName>
    </alternativeName>
</protein>
<dbReference type="Proteomes" id="UP000602124">
    <property type="component" value="Unassembled WGS sequence"/>
</dbReference>
<organism evidence="10 11">
    <name type="scientific">Devosia sediminis</name>
    <dbReference type="NCBI Taxonomy" id="2798801"/>
    <lineage>
        <taxon>Bacteria</taxon>
        <taxon>Pseudomonadati</taxon>
        <taxon>Pseudomonadota</taxon>
        <taxon>Alphaproteobacteria</taxon>
        <taxon>Hyphomicrobiales</taxon>
        <taxon>Devosiaceae</taxon>
        <taxon>Devosia</taxon>
    </lineage>
</organism>
<dbReference type="Gene3D" id="3.40.50.1010">
    <property type="entry name" value="5'-nuclease"/>
    <property type="match status" value="1"/>
</dbReference>
<dbReference type="InterPro" id="IPR050556">
    <property type="entry name" value="Type_II_TA_system_RNase"/>
</dbReference>
<dbReference type="InterPro" id="IPR002716">
    <property type="entry name" value="PIN_dom"/>
</dbReference>
<dbReference type="InterPro" id="IPR029060">
    <property type="entry name" value="PIN-like_dom_sf"/>
</dbReference>
<dbReference type="GO" id="GO:0090729">
    <property type="term" value="F:toxin activity"/>
    <property type="evidence" value="ECO:0007669"/>
    <property type="project" value="UniProtKB-KW"/>
</dbReference>
<keyword evidence="8" id="KW-0800">Toxin</keyword>
<evidence type="ECO:0000313" key="11">
    <source>
        <dbReference type="Proteomes" id="UP000602124"/>
    </source>
</evidence>
<dbReference type="Pfam" id="PF01850">
    <property type="entry name" value="PIN"/>
    <property type="match status" value="1"/>
</dbReference>
<evidence type="ECO:0000259" key="9">
    <source>
        <dbReference type="Pfam" id="PF01850"/>
    </source>
</evidence>
<keyword evidence="3 8" id="KW-0540">Nuclease</keyword>
<comment type="caution">
    <text evidence="10">The sequence shown here is derived from an EMBL/GenBank/DDBJ whole genome shotgun (WGS) entry which is preliminary data.</text>
</comment>
<sequence length="131" mass="14174">MFVDASAVIAILGGEDDANSLVQKLERAQRALMSPLALYETVAGLARKRDCSVEEAQALVDVFIEEARVEVVEISSTIGRAAIAAFAQYGKGRHKADLNMGDCFAYACARIHGVPLLFKGNDFMHTDIDRG</sequence>
<dbReference type="HAMAP" id="MF_00265">
    <property type="entry name" value="VapC_Nob1"/>
    <property type="match status" value="1"/>
</dbReference>
<evidence type="ECO:0000256" key="7">
    <source>
        <dbReference type="ARBA" id="ARBA00038093"/>
    </source>
</evidence>
<dbReference type="PANTHER" id="PTHR33653:SF1">
    <property type="entry name" value="RIBONUCLEASE VAPC2"/>
    <property type="match status" value="1"/>
</dbReference>
<evidence type="ECO:0000256" key="3">
    <source>
        <dbReference type="ARBA" id="ARBA00022722"/>
    </source>
</evidence>
<dbReference type="EC" id="3.1.-.-" evidence="8"/>
<keyword evidence="5 8" id="KW-0378">Hydrolase</keyword>
<evidence type="ECO:0000256" key="8">
    <source>
        <dbReference type="HAMAP-Rule" id="MF_00265"/>
    </source>
</evidence>
<dbReference type="GO" id="GO:0000287">
    <property type="term" value="F:magnesium ion binding"/>
    <property type="evidence" value="ECO:0007669"/>
    <property type="project" value="UniProtKB-UniRule"/>
</dbReference>
<dbReference type="GO" id="GO:0004540">
    <property type="term" value="F:RNA nuclease activity"/>
    <property type="evidence" value="ECO:0007669"/>
    <property type="project" value="InterPro"/>
</dbReference>
<evidence type="ECO:0000256" key="1">
    <source>
        <dbReference type="ARBA" id="ARBA00001946"/>
    </source>
</evidence>
<feature type="binding site" evidence="8">
    <location>
        <position position="4"/>
    </location>
    <ligand>
        <name>Mg(2+)</name>
        <dbReference type="ChEBI" id="CHEBI:18420"/>
    </ligand>
</feature>
<dbReference type="CDD" id="cd09871">
    <property type="entry name" value="PIN_MtVapC28-VapC30-like"/>
    <property type="match status" value="1"/>
</dbReference>
<feature type="domain" description="PIN" evidence="9">
    <location>
        <begin position="1"/>
        <end position="127"/>
    </location>
</feature>
<dbReference type="PANTHER" id="PTHR33653">
    <property type="entry name" value="RIBONUCLEASE VAPC2"/>
    <property type="match status" value="1"/>
</dbReference>
<dbReference type="RefSeq" id="WP_198877470.1">
    <property type="nucleotide sequence ID" value="NZ_JAEKMH010000004.1"/>
</dbReference>
<evidence type="ECO:0000256" key="5">
    <source>
        <dbReference type="ARBA" id="ARBA00022801"/>
    </source>
</evidence>
<evidence type="ECO:0000256" key="6">
    <source>
        <dbReference type="ARBA" id="ARBA00022842"/>
    </source>
</evidence>
<dbReference type="InterPro" id="IPR022907">
    <property type="entry name" value="VapC_family"/>
</dbReference>
<evidence type="ECO:0000313" key="10">
    <source>
        <dbReference type="EMBL" id="MBJ3786270.1"/>
    </source>
</evidence>
<dbReference type="EMBL" id="JAEKMH010000004">
    <property type="protein sequence ID" value="MBJ3786270.1"/>
    <property type="molecule type" value="Genomic_DNA"/>
</dbReference>
<comment type="function">
    <text evidence="8">Toxic component of a toxin-antitoxin (TA) system. An RNase.</text>
</comment>
<comment type="cofactor">
    <cofactor evidence="1 8">
        <name>Mg(2+)</name>
        <dbReference type="ChEBI" id="CHEBI:18420"/>
    </cofactor>
</comment>
<keyword evidence="2 8" id="KW-1277">Toxin-antitoxin system</keyword>
<gene>
    <name evidence="8" type="primary">vapC</name>
    <name evidence="10" type="ORF">JEQ47_16215</name>
</gene>
<dbReference type="AlphaFoldDB" id="A0A934MMJ2"/>
<keyword evidence="4 8" id="KW-0479">Metal-binding</keyword>
<dbReference type="SUPFAM" id="SSF88723">
    <property type="entry name" value="PIN domain-like"/>
    <property type="match status" value="1"/>
</dbReference>
<evidence type="ECO:0000256" key="2">
    <source>
        <dbReference type="ARBA" id="ARBA00022649"/>
    </source>
</evidence>
<name>A0A934MMJ2_9HYPH</name>
<evidence type="ECO:0000256" key="4">
    <source>
        <dbReference type="ARBA" id="ARBA00022723"/>
    </source>
</evidence>
<keyword evidence="6 8" id="KW-0460">Magnesium</keyword>
<accession>A0A934MMJ2</accession>
<proteinExistence type="inferred from homology"/>
<comment type="similarity">
    <text evidence="7 8">Belongs to the PINc/VapC protein family.</text>
</comment>
<dbReference type="GO" id="GO:0016787">
    <property type="term" value="F:hydrolase activity"/>
    <property type="evidence" value="ECO:0007669"/>
    <property type="project" value="UniProtKB-KW"/>
</dbReference>
<feature type="binding site" evidence="8">
    <location>
        <position position="102"/>
    </location>
    <ligand>
        <name>Mg(2+)</name>
        <dbReference type="ChEBI" id="CHEBI:18420"/>
    </ligand>
</feature>
<keyword evidence="11" id="KW-1185">Reference proteome</keyword>
<reference evidence="10" key="1">
    <citation type="submission" date="2020-12" db="EMBL/GenBank/DDBJ databases">
        <title>Devosia sp. MSA67 isolated from Mo River.</title>
        <authorList>
            <person name="Ma F."/>
            <person name="Zi Z."/>
        </authorList>
    </citation>
    <scope>NUCLEOTIDE SEQUENCE</scope>
    <source>
        <strain evidence="10">MSA67</strain>
    </source>
</reference>